<dbReference type="PRINTS" id="PR01038">
    <property type="entry name" value="TRNASYNTHARG"/>
</dbReference>
<dbReference type="GO" id="GO:0006420">
    <property type="term" value="P:arginyl-tRNA aminoacylation"/>
    <property type="evidence" value="ECO:0007669"/>
    <property type="project" value="UniProtKB-UniRule"/>
</dbReference>
<evidence type="ECO:0000259" key="12">
    <source>
        <dbReference type="SMART" id="SM01016"/>
    </source>
</evidence>
<dbReference type="PANTHER" id="PTHR11956">
    <property type="entry name" value="ARGINYL-TRNA SYNTHETASE"/>
    <property type="match status" value="1"/>
</dbReference>
<dbReference type="SUPFAM" id="SSF47323">
    <property type="entry name" value="Anticodon-binding domain of a subclass of class I aminoacyl-tRNA synthetases"/>
    <property type="match status" value="1"/>
</dbReference>
<dbReference type="Gene3D" id="3.30.1360.70">
    <property type="entry name" value="Arginyl tRNA synthetase N-terminal domain"/>
    <property type="match status" value="1"/>
</dbReference>
<dbReference type="SMART" id="SM01016">
    <property type="entry name" value="Arg_tRNA_synt_N"/>
    <property type="match status" value="1"/>
</dbReference>
<dbReference type="EMBL" id="PFEE01000044">
    <property type="protein sequence ID" value="PJE63680.1"/>
    <property type="molecule type" value="Genomic_DNA"/>
</dbReference>
<dbReference type="GO" id="GO:0005737">
    <property type="term" value="C:cytoplasm"/>
    <property type="evidence" value="ECO:0007669"/>
    <property type="project" value="UniProtKB-UniRule"/>
</dbReference>
<keyword evidence="7 10" id="KW-0030">Aminoacyl-tRNA synthetase</keyword>
<comment type="catalytic activity">
    <reaction evidence="8">
        <text>tRNA(Arg) + L-arginine + ATP = L-arginyl-tRNA(Arg) + AMP + diphosphate</text>
        <dbReference type="Rhea" id="RHEA:20301"/>
        <dbReference type="Rhea" id="RHEA-COMP:9658"/>
        <dbReference type="Rhea" id="RHEA-COMP:9673"/>
        <dbReference type="ChEBI" id="CHEBI:30616"/>
        <dbReference type="ChEBI" id="CHEBI:32682"/>
        <dbReference type="ChEBI" id="CHEBI:33019"/>
        <dbReference type="ChEBI" id="CHEBI:78442"/>
        <dbReference type="ChEBI" id="CHEBI:78513"/>
        <dbReference type="ChEBI" id="CHEBI:456215"/>
        <dbReference type="EC" id="6.1.1.19"/>
    </reaction>
</comment>
<gene>
    <name evidence="13" type="primary">argS</name>
    <name evidence="13" type="ORF">COU89_01985</name>
</gene>
<dbReference type="SUPFAM" id="SSF55190">
    <property type="entry name" value="Arginyl-tRNA synthetase (ArgRS), N-terminal 'additional' domain"/>
    <property type="match status" value="1"/>
</dbReference>
<dbReference type="InterPro" id="IPR005148">
    <property type="entry name" value="Arg-tRNA-synth_N"/>
</dbReference>
<dbReference type="InterPro" id="IPR036695">
    <property type="entry name" value="Arg-tRNA-synth_N_sf"/>
</dbReference>
<evidence type="ECO:0000259" key="11">
    <source>
        <dbReference type="SMART" id="SM00836"/>
    </source>
</evidence>
<evidence type="ECO:0000256" key="6">
    <source>
        <dbReference type="ARBA" id="ARBA00022917"/>
    </source>
</evidence>
<dbReference type="InterPro" id="IPR001278">
    <property type="entry name" value="Arg-tRNA-ligase"/>
</dbReference>
<dbReference type="Gene3D" id="3.40.50.620">
    <property type="entry name" value="HUPs"/>
    <property type="match status" value="1"/>
</dbReference>
<dbReference type="InterPro" id="IPR009080">
    <property type="entry name" value="tRNAsynth_Ia_anticodon-bd"/>
</dbReference>
<evidence type="ECO:0000256" key="7">
    <source>
        <dbReference type="ARBA" id="ARBA00023146"/>
    </source>
</evidence>
<evidence type="ECO:0000256" key="2">
    <source>
        <dbReference type="ARBA" id="ARBA00012837"/>
    </source>
</evidence>
<dbReference type="GO" id="GO:0005524">
    <property type="term" value="F:ATP binding"/>
    <property type="evidence" value="ECO:0007669"/>
    <property type="project" value="UniProtKB-KW"/>
</dbReference>
<dbReference type="Pfam" id="PF05746">
    <property type="entry name" value="DALR_1"/>
    <property type="match status" value="1"/>
</dbReference>
<keyword evidence="3 10" id="KW-0436">Ligase</keyword>
<keyword evidence="5 10" id="KW-0067">ATP-binding</keyword>
<dbReference type="SMART" id="SM00836">
    <property type="entry name" value="DALR_1"/>
    <property type="match status" value="1"/>
</dbReference>
<dbReference type="InterPro" id="IPR014729">
    <property type="entry name" value="Rossmann-like_a/b/a_fold"/>
</dbReference>
<dbReference type="Proteomes" id="UP000231569">
    <property type="component" value="Unassembled WGS sequence"/>
</dbReference>
<evidence type="ECO:0000256" key="8">
    <source>
        <dbReference type="ARBA" id="ARBA00049339"/>
    </source>
</evidence>
<dbReference type="InterPro" id="IPR008909">
    <property type="entry name" value="DALR_anticod-bd"/>
</dbReference>
<feature type="domain" description="Arginyl tRNA synthetase N-terminal" evidence="12">
    <location>
        <begin position="9"/>
        <end position="105"/>
    </location>
</feature>
<dbReference type="Gene3D" id="1.10.730.10">
    <property type="entry name" value="Isoleucyl-tRNA Synthetase, Domain 1"/>
    <property type="match status" value="1"/>
</dbReference>
<evidence type="ECO:0000256" key="3">
    <source>
        <dbReference type="ARBA" id="ARBA00022598"/>
    </source>
</evidence>
<dbReference type="AlphaFoldDB" id="A0A2M8KUW6"/>
<evidence type="ECO:0000256" key="10">
    <source>
        <dbReference type="RuleBase" id="RU363038"/>
    </source>
</evidence>
<keyword evidence="4 10" id="KW-0547">Nucleotide-binding</keyword>
<evidence type="ECO:0000256" key="1">
    <source>
        <dbReference type="ARBA" id="ARBA00005594"/>
    </source>
</evidence>
<evidence type="ECO:0000256" key="4">
    <source>
        <dbReference type="ARBA" id="ARBA00022741"/>
    </source>
</evidence>
<dbReference type="Pfam" id="PF03485">
    <property type="entry name" value="Arg_tRNA_synt_N"/>
    <property type="match status" value="1"/>
</dbReference>
<dbReference type="NCBIfam" id="TIGR00456">
    <property type="entry name" value="argS"/>
    <property type="match status" value="1"/>
</dbReference>
<dbReference type="EC" id="6.1.1.19" evidence="2 9"/>
<evidence type="ECO:0000313" key="13">
    <source>
        <dbReference type="EMBL" id="PJE63680.1"/>
    </source>
</evidence>
<keyword evidence="6 10" id="KW-0648">Protein biosynthesis</keyword>
<feature type="non-terminal residue" evidence="13">
    <location>
        <position position="1"/>
    </location>
</feature>
<name>A0A2M8KUW6_9BACT</name>
<sequence>REEGKSKMKIIRDLINQAIKILGLPATEFSVEHPGDEKFGDYCSNVAMQLFAKFQIPNSKSQTSYKNPREVAQEVVSQWSMVNGQWSKIIEKIEVAGAGFINFYLKPEFFLEETKKATGSGYGRNEDLKGKKIMVEYTDPNPFKEMHIGHLMSNTIGESLARILVANGATVKRANYQGDVGLHVAKSVWGLRKMLDDRHQTLVDLQGESLKERQKFMGQAYALGSSKYETDPTPPTATLGARAEINKLNQQIYARTDEKVNELYDIGRKWSLEYFERIYQRLGTKFDEYFFESEAGKVGLEVVKEGLKKKVLEIGDEGAIVFKGEKYGLHTRVFRNKLGLPTYEAKDLGLAKTKWGRYKYDLSYIVTANEIDEYFKVLLQTLSLLYPDLAARTRHLSHGMMKLTSGKMSSRTGVVVTGEGLLNDLHEAVLKKMGERDIKDREEVADVVGVGALKYTVLKQAVGGDIVYDPEKMTNLEGNTGPYIQYTYVRAFSVLNKFQIPIDKLQTILNLKFDALDLQSQELALLRWIYRYPEVVEEAGEKFAPHLVATYIYELAARFNTFYQACRVEDSGEVNPLRYLLTQAVANVLQSGLGLLGIVAPAEM</sequence>
<dbReference type="InterPro" id="IPR035684">
    <property type="entry name" value="ArgRS_core"/>
</dbReference>
<dbReference type="FunFam" id="1.10.730.10:FF:000006">
    <property type="entry name" value="Arginyl-tRNA synthetase 2, mitochondrial"/>
    <property type="match status" value="1"/>
</dbReference>
<evidence type="ECO:0000256" key="5">
    <source>
        <dbReference type="ARBA" id="ARBA00022840"/>
    </source>
</evidence>
<feature type="domain" description="DALR anticodon binding" evidence="11">
    <location>
        <begin position="484"/>
        <end position="604"/>
    </location>
</feature>
<evidence type="ECO:0000256" key="9">
    <source>
        <dbReference type="NCBIfam" id="TIGR00456"/>
    </source>
</evidence>
<dbReference type="Pfam" id="PF00750">
    <property type="entry name" value="tRNA-synt_1d"/>
    <property type="match status" value="1"/>
</dbReference>
<dbReference type="SUPFAM" id="SSF52374">
    <property type="entry name" value="Nucleotidylyl transferase"/>
    <property type="match status" value="1"/>
</dbReference>
<dbReference type="PANTHER" id="PTHR11956:SF5">
    <property type="entry name" value="ARGININE--TRNA LIGASE, CYTOPLASMIC"/>
    <property type="match status" value="1"/>
</dbReference>
<comment type="similarity">
    <text evidence="1 10">Belongs to the class-I aminoacyl-tRNA synthetase family.</text>
</comment>
<reference evidence="14" key="1">
    <citation type="submission" date="2017-09" db="EMBL/GenBank/DDBJ databases">
        <title>Depth-based differentiation of microbial function through sediment-hosted aquifers and enrichment of novel symbionts in the deep terrestrial subsurface.</title>
        <authorList>
            <person name="Probst A.J."/>
            <person name="Ladd B."/>
            <person name="Jarett J.K."/>
            <person name="Geller-Mcgrath D.E."/>
            <person name="Sieber C.M.K."/>
            <person name="Emerson J.B."/>
            <person name="Anantharaman K."/>
            <person name="Thomas B.C."/>
            <person name="Malmstrom R."/>
            <person name="Stieglmeier M."/>
            <person name="Klingl A."/>
            <person name="Woyke T."/>
            <person name="Ryan C.M."/>
            <person name="Banfield J.F."/>
        </authorList>
    </citation>
    <scope>NUCLEOTIDE SEQUENCE [LARGE SCALE GENOMIC DNA]</scope>
</reference>
<organism evidence="13 14">
    <name type="scientific">Candidatus Roizmanbacteria bacterium CG10_big_fil_rev_8_21_14_0_10_45_7</name>
    <dbReference type="NCBI Taxonomy" id="1974854"/>
    <lineage>
        <taxon>Bacteria</taxon>
        <taxon>Candidatus Roizmaniibacteriota</taxon>
    </lineage>
</organism>
<proteinExistence type="inferred from homology"/>
<protein>
    <recommendedName>
        <fullName evidence="2 9">Arginine--tRNA ligase</fullName>
        <ecNumber evidence="2 9">6.1.1.19</ecNumber>
    </recommendedName>
</protein>
<accession>A0A2M8KUW6</accession>
<evidence type="ECO:0000313" key="14">
    <source>
        <dbReference type="Proteomes" id="UP000231569"/>
    </source>
</evidence>
<dbReference type="GO" id="GO:0004814">
    <property type="term" value="F:arginine-tRNA ligase activity"/>
    <property type="evidence" value="ECO:0007669"/>
    <property type="project" value="UniProtKB-UniRule"/>
</dbReference>
<comment type="caution">
    <text evidence="13">The sequence shown here is derived from an EMBL/GenBank/DDBJ whole genome shotgun (WGS) entry which is preliminary data.</text>
</comment>